<dbReference type="Pfam" id="PF00005">
    <property type="entry name" value="ABC_tran"/>
    <property type="match status" value="1"/>
</dbReference>
<name>A0A398BT18_9RHOB</name>
<dbReference type="AlphaFoldDB" id="A0A398BT18"/>
<comment type="caution">
    <text evidence="5">The sequence shown here is derived from an EMBL/GenBank/DDBJ whole genome shotgun (WGS) entry which is preliminary data.</text>
</comment>
<dbReference type="GO" id="GO:0015192">
    <property type="term" value="F:L-phenylalanine transmembrane transporter activity"/>
    <property type="evidence" value="ECO:0007669"/>
    <property type="project" value="TreeGrafter"/>
</dbReference>
<dbReference type="GO" id="GO:0005886">
    <property type="term" value="C:plasma membrane"/>
    <property type="evidence" value="ECO:0007669"/>
    <property type="project" value="TreeGrafter"/>
</dbReference>
<dbReference type="PANTHER" id="PTHR45772">
    <property type="entry name" value="CONSERVED COMPONENT OF ABC TRANSPORTER FOR NATURAL AMINO ACIDS-RELATED"/>
    <property type="match status" value="1"/>
</dbReference>
<dbReference type="InterPro" id="IPR003439">
    <property type="entry name" value="ABC_transporter-like_ATP-bd"/>
</dbReference>
<dbReference type="CDD" id="cd03219">
    <property type="entry name" value="ABC_Mj1267_LivG_branched"/>
    <property type="match status" value="1"/>
</dbReference>
<dbReference type="GO" id="GO:0005524">
    <property type="term" value="F:ATP binding"/>
    <property type="evidence" value="ECO:0007669"/>
    <property type="project" value="UniProtKB-KW"/>
</dbReference>
<evidence type="ECO:0000259" key="4">
    <source>
        <dbReference type="PROSITE" id="PS50893"/>
    </source>
</evidence>
<evidence type="ECO:0000256" key="2">
    <source>
        <dbReference type="ARBA" id="ARBA00022741"/>
    </source>
</evidence>
<keyword evidence="3 5" id="KW-0067">ATP-binding</keyword>
<dbReference type="InterPro" id="IPR032823">
    <property type="entry name" value="BCA_ABC_TP_C"/>
</dbReference>
<dbReference type="PROSITE" id="PS50893">
    <property type="entry name" value="ABC_TRANSPORTER_2"/>
    <property type="match status" value="1"/>
</dbReference>
<dbReference type="GO" id="GO:0042941">
    <property type="term" value="P:D-alanine transmembrane transport"/>
    <property type="evidence" value="ECO:0007669"/>
    <property type="project" value="TreeGrafter"/>
</dbReference>
<evidence type="ECO:0000256" key="3">
    <source>
        <dbReference type="ARBA" id="ARBA00022840"/>
    </source>
</evidence>
<reference evidence="5 6" key="1">
    <citation type="submission" date="2018-09" db="EMBL/GenBank/DDBJ databases">
        <title>Gemmobacter lutimaris sp. nov., a marine bacterium isolated from tidal flat.</title>
        <authorList>
            <person name="Lee D.W."/>
            <person name="Yoo Y."/>
            <person name="Kim J.-J."/>
            <person name="Kim B.S."/>
        </authorList>
    </citation>
    <scope>NUCLEOTIDE SEQUENCE [LARGE SCALE GENOMIC DNA]</scope>
    <source>
        <strain evidence="5 6">YJ-T1-11</strain>
    </source>
</reference>
<keyword evidence="1" id="KW-0813">Transport</keyword>
<dbReference type="GO" id="GO:0016887">
    <property type="term" value="F:ATP hydrolysis activity"/>
    <property type="evidence" value="ECO:0007669"/>
    <property type="project" value="InterPro"/>
</dbReference>
<dbReference type="PROSITE" id="PS00211">
    <property type="entry name" value="ABC_TRANSPORTER_1"/>
    <property type="match status" value="1"/>
</dbReference>
<dbReference type="GO" id="GO:1903805">
    <property type="term" value="P:L-valine import across plasma membrane"/>
    <property type="evidence" value="ECO:0007669"/>
    <property type="project" value="TreeGrafter"/>
</dbReference>
<dbReference type="GO" id="GO:0015188">
    <property type="term" value="F:L-isoleucine transmembrane transporter activity"/>
    <property type="evidence" value="ECO:0007669"/>
    <property type="project" value="TreeGrafter"/>
</dbReference>
<sequence>MGTGAGLRAAGDLPDDAARLCRAAAPPWPEPERGQVMQAILSARHIRKSYGAFVALRDISLDIPRGERHALIGPNGAGKSTFIACVAGQLSGVEGQMLFKDENVTALPPAALARRGIGRTFQISRAFLQMTVLENMMAAHVIASGQWASLSRRIYAERSGQACAMLETVGLADRARDRVADLSLGDRKRLEFGMALVGEPDLLLLDEPTAGMSIKERHALMEMVAARVDAEGRTLIFVEHDIDVVMKIAQRVTVMVRGAVLAAGTPSEIKANDEVQAVYLGGGH</sequence>
<dbReference type="PANTHER" id="PTHR45772:SF7">
    <property type="entry name" value="AMINO ACID ABC TRANSPORTER ATP-BINDING PROTEIN"/>
    <property type="match status" value="1"/>
</dbReference>
<dbReference type="Proteomes" id="UP000266649">
    <property type="component" value="Unassembled WGS sequence"/>
</dbReference>
<accession>A0A398BT18</accession>
<evidence type="ECO:0000313" key="6">
    <source>
        <dbReference type="Proteomes" id="UP000266649"/>
    </source>
</evidence>
<dbReference type="InterPro" id="IPR017871">
    <property type="entry name" value="ABC_transporter-like_CS"/>
</dbReference>
<evidence type="ECO:0000256" key="1">
    <source>
        <dbReference type="ARBA" id="ARBA00022448"/>
    </source>
</evidence>
<organism evidence="5 6">
    <name type="scientific">Gemmobacter lutimaris</name>
    <dbReference type="NCBI Taxonomy" id="2306023"/>
    <lineage>
        <taxon>Bacteria</taxon>
        <taxon>Pseudomonadati</taxon>
        <taxon>Pseudomonadota</taxon>
        <taxon>Alphaproteobacteria</taxon>
        <taxon>Rhodobacterales</taxon>
        <taxon>Paracoccaceae</taxon>
        <taxon>Gemmobacter</taxon>
    </lineage>
</organism>
<dbReference type="Gene3D" id="3.40.50.300">
    <property type="entry name" value="P-loop containing nucleotide triphosphate hydrolases"/>
    <property type="match status" value="1"/>
</dbReference>
<dbReference type="SUPFAM" id="SSF52540">
    <property type="entry name" value="P-loop containing nucleoside triphosphate hydrolases"/>
    <property type="match status" value="1"/>
</dbReference>
<dbReference type="EMBL" id="QXXQ01000003">
    <property type="protein sequence ID" value="RID92667.1"/>
    <property type="molecule type" value="Genomic_DNA"/>
</dbReference>
<dbReference type="InterPro" id="IPR003593">
    <property type="entry name" value="AAA+_ATPase"/>
</dbReference>
<proteinExistence type="predicted"/>
<evidence type="ECO:0000313" key="5">
    <source>
        <dbReference type="EMBL" id="RID92667.1"/>
    </source>
</evidence>
<keyword evidence="6" id="KW-1185">Reference proteome</keyword>
<gene>
    <name evidence="5" type="ORF">D2N39_07445</name>
</gene>
<dbReference type="Pfam" id="PF12399">
    <property type="entry name" value="BCA_ABC_TP_C"/>
    <property type="match status" value="1"/>
</dbReference>
<dbReference type="GO" id="GO:1903806">
    <property type="term" value="P:L-isoleucine import across plasma membrane"/>
    <property type="evidence" value="ECO:0007669"/>
    <property type="project" value="TreeGrafter"/>
</dbReference>
<dbReference type="SMART" id="SM00382">
    <property type="entry name" value="AAA"/>
    <property type="match status" value="1"/>
</dbReference>
<dbReference type="GO" id="GO:0015808">
    <property type="term" value="P:L-alanine transport"/>
    <property type="evidence" value="ECO:0007669"/>
    <property type="project" value="TreeGrafter"/>
</dbReference>
<dbReference type="InterPro" id="IPR051120">
    <property type="entry name" value="ABC_AA/LPS_Transport"/>
</dbReference>
<protein>
    <submittedName>
        <fullName evidence="5">ABC transporter ATP-binding protein</fullName>
    </submittedName>
</protein>
<dbReference type="GO" id="GO:0005304">
    <property type="term" value="F:L-valine transmembrane transporter activity"/>
    <property type="evidence" value="ECO:0007669"/>
    <property type="project" value="TreeGrafter"/>
</dbReference>
<feature type="domain" description="ABC transporter" evidence="4">
    <location>
        <begin position="41"/>
        <end position="282"/>
    </location>
</feature>
<keyword evidence="2" id="KW-0547">Nucleotide-binding</keyword>
<dbReference type="InterPro" id="IPR027417">
    <property type="entry name" value="P-loop_NTPase"/>
</dbReference>